<evidence type="ECO:0000313" key="11">
    <source>
        <dbReference type="Proteomes" id="UP001209540"/>
    </source>
</evidence>
<comment type="catalytic activity">
    <reaction evidence="7">
        <text>a sterol + UDP-alpha-D-glucose = a sterol 3-beta-D-glucoside + UDP + H(+)</text>
        <dbReference type="Rhea" id="RHEA:22724"/>
        <dbReference type="ChEBI" id="CHEBI:15378"/>
        <dbReference type="ChEBI" id="CHEBI:15889"/>
        <dbReference type="ChEBI" id="CHEBI:37424"/>
        <dbReference type="ChEBI" id="CHEBI:58223"/>
        <dbReference type="ChEBI" id="CHEBI:58885"/>
        <dbReference type="EC" id="2.4.1.173"/>
    </reaction>
    <physiologicalReaction direction="left-to-right" evidence="7">
        <dbReference type="Rhea" id="RHEA:22725"/>
    </physiologicalReaction>
</comment>
<dbReference type="Pfam" id="PF06722">
    <property type="entry name" value="EryCIII-like_C"/>
    <property type="match status" value="1"/>
</dbReference>
<dbReference type="SMART" id="SM00233">
    <property type="entry name" value="PH"/>
    <property type="match status" value="1"/>
</dbReference>
<dbReference type="Pfam" id="PF03033">
    <property type="entry name" value="Glyco_transf_28"/>
    <property type="match status" value="1"/>
</dbReference>
<dbReference type="Gene3D" id="3.40.50.2000">
    <property type="entry name" value="Glycogen Phosphorylase B"/>
    <property type="match status" value="2"/>
</dbReference>
<keyword evidence="3" id="KW-0328">Glycosyltransferase</keyword>
<gene>
    <name evidence="10" type="ORF">BDA99DRAFT_511395</name>
</gene>
<dbReference type="InterPro" id="IPR001849">
    <property type="entry name" value="PH_domain"/>
</dbReference>
<comment type="catalytic activity">
    <reaction evidence="6">
        <text>ergosterol + UDP-alpha-D-glucose = ergosteryl 3-beta-D-glucoside + UDP + H(+)</text>
        <dbReference type="Rhea" id="RHEA:61836"/>
        <dbReference type="ChEBI" id="CHEBI:15378"/>
        <dbReference type="ChEBI" id="CHEBI:16933"/>
        <dbReference type="ChEBI" id="CHEBI:52973"/>
        <dbReference type="ChEBI" id="CHEBI:58223"/>
        <dbReference type="ChEBI" id="CHEBI:58885"/>
    </reaction>
    <physiologicalReaction direction="left-to-right" evidence="6">
        <dbReference type="Rhea" id="RHEA:61837"/>
    </physiologicalReaction>
</comment>
<dbReference type="InterPro" id="IPR050426">
    <property type="entry name" value="Glycosyltransferase_28"/>
</dbReference>
<feature type="domain" description="PH" evidence="9">
    <location>
        <begin position="158"/>
        <end position="254"/>
    </location>
</feature>
<evidence type="ECO:0000256" key="7">
    <source>
        <dbReference type="ARBA" id="ARBA00049453"/>
    </source>
</evidence>
<dbReference type="GO" id="GO:0005975">
    <property type="term" value="P:carbohydrate metabolic process"/>
    <property type="evidence" value="ECO:0007669"/>
    <property type="project" value="InterPro"/>
</dbReference>
<dbReference type="CDD" id="cd03784">
    <property type="entry name" value="GT1_Gtf-like"/>
    <property type="match status" value="1"/>
</dbReference>
<feature type="region of interest" description="Disordered" evidence="8">
    <location>
        <begin position="74"/>
        <end position="95"/>
    </location>
</feature>
<evidence type="ECO:0000259" key="9">
    <source>
        <dbReference type="PROSITE" id="PS50003"/>
    </source>
</evidence>
<keyword evidence="4" id="KW-0808">Transferase</keyword>
<feature type="compositionally biased region" description="Acidic residues" evidence="8">
    <location>
        <begin position="463"/>
        <end position="474"/>
    </location>
</feature>
<proteinExistence type="inferred from homology"/>
<dbReference type="PANTHER" id="PTHR48050:SF25">
    <property type="entry name" value="STEROL 3-BETA-GLUCOSYLTRANSFERASE"/>
    <property type="match status" value="1"/>
</dbReference>
<dbReference type="Proteomes" id="UP001209540">
    <property type="component" value="Unassembled WGS sequence"/>
</dbReference>
<dbReference type="FunFam" id="3.40.50.2000:FF:000009">
    <property type="entry name" value="Sterol 3-beta-glucosyltransferase UGT80A2"/>
    <property type="match status" value="1"/>
</dbReference>
<reference evidence="10" key="2">
    <citation type="submission" date="2023-02" db="EMBL/GenBank/DDBJ databases">
        <authorList>
            <consortium name="DOE Joint Genome Institute"/>
            <person name="Mondo S.J."/>
            <person name="Chang Y."/>
            <person name="Wang Y."/>
            <person name="Ahrendt S."/>
            <person name="Andreopoulos W."/>
            <person name="Barry K."/>
            <person name="Beard J."/>
            <person name="Benny G.L."/>
            <person name="Blankenship S."/>
            <person name="Bonito G."/>
            <person name="Cuomo C."/>
            <person name="Desiro A."/>
            <person name="Gervers K.A."/>
            <person name="Hundley H."/>
            <person name="Kuo A."/>
            <person name="LaButti K."/>
            <person name="Lang B.F."/>
            <person name="Lipzen A."/>
            <person name="O'Donnell K."/>
            <person name="Pangilinan J."/>
            <person name="Reynolds N."/>
            <person name="Sandor L."/>
            <person name="Smith M.W."/>
            <person name="Tsang A."/>
            <person name="Grigoriev I.V."/>
            <person name="Stajich J.E."/>
            <person name="Spatafora J.W."/>
        </authorList>
    </citation>
    <scope>NUCLEOTIDE SEQUENCE</scope>
    <source>
        <strain evidence="10">RSA 2281</strain>
    </source>
</reference>
<feature type="region of interest" description="Disordered" evidence="8">
    <location>
        <begin position="372"/>
        <end position="411"/>
    </location>
</feature>
<evidence type="ECO:0000256" key="1">
    <source>
        <dbReference type="ARBA" id="ARBA00006962"/>
    </source>
</evidence>
<dbReference type="Pfam" id="PF00169">
    <property type="entry name" value="PH"/>
    <property type="match status" value="1"/>
</dbReference>
<keyword evidence="11" id="KW-1185">Reference proteome</keyword>
<evidence type="ECO:0000256" key="4">
    <source>
        <dbReference type="ARBA" id="ARBA00022679"/>
    </source>
</evidence>
<accession>A0AAD5JZ55</accession>
<evidence type="ECO:0000256" key="3">
    <source>
        <dbReference type="ARBA" id="ARBA00022676"/>
    </source>
</evidence>
<dbReference type="SUPFAM" id="SSF50729">
    <property type="entry name" value="PH domain-like"/>
    <property type="match status" value="1"/>
</dbReference>
<name>A0AAD5JZ55_9FUNG</name>
<dbReference type="InterPro" id="IPR010610">
    <property type="entry name" value="EryCIII-like_C"/>
</dbReference>
<feature type="compositionally biased region" description="Low complexity" evidence="8">
    <location>
        <begin position="436"/>
        <end position="450"/>
    </location>
</feature>
<evidence type="ECO:0000256" key="6">
    <source>
        <dbReference type="ARBA" id="ARBA00047886"/>
    </source>
</evidence>
<dbReference type="InterPro" id="IPR004182">
    <property type="entry name" value="GRAM"/>
</dbReference>
<organism evidence="10 11">
    <name type="scientific">Phascolomyces articulosus</name>
    <dbReference type="NCBI Taxonomy" id="60185"/>
    <lineage>
        <taxon>Eukaryota</taxon>
        <taxon>Fungi</taxon>
        <taxon>Fungi incertae sedis</taxon>
        <taxon>Mucoromycota</taxon>
        <taxon>Mucoromycotina</taxon>
        <taxon>Mucoromycetes</taxon>
        <taxon>Mucorales</taxon>
        <taxon>Lichtheimiaceae</taxon>
        <taxon>Phascolomyces</taxon>
    </lineage>
</organism>
<dbReference type="SMART" id="SM00568">
    <property type="entry name" value="GRAM"/>
    <property type="match status" value="2"/>
</dbReference>
<dbReference type="InterPro" id="IPR004276">
    <property type="entry name" value="GlycoTrans_28_N"/>
</dbReference>
<dbReference type="SUPFAM" id="SSF53756">
    <property type="entry name" value="UDP-Glycosyltransferase/glycogen phosphorylase"/>
    <property type="match status" value="1"/>
</dbReference>
<dbReference type="FunFam" id="3.40.50.2000:FF:000029">
    <property type="entry name" value="Sterol 3-beta-glucosyltransferase"/>
    <property type="match status" value="1"/>
</dbReference>
<dbReference type="PANTHER" id="PTHR48050">
    <property type="entry name" value="STEROL 3-BETA-GLUCOSYLTRANSFERASE"/>
    <property type="match status" value="1"/>
</dbReference>
<dbReference type="Gene3D" id="2.30.29.30">
    <property type="entry name" value="Pleckstrin-homology domain (PH domain)/Phosphotyrosine-binding domain (PTB)"/>
    <property type="match status" value="2"/>
</dbReference>
<dbReference type="GO" id="GO:0016125">
    <property type="term" value="P:sterol metabolic process"/>
    <property type="evidence" value="ECO:0007669"/>
    <property type="project" value="TreeGrafter"/>
</dbReference>
<dbReference type="EC" id="2.4.1.173" evidence="2"/>
<evidence type="ECO:0000256" key="2">
    <source>
        <dbReference type="ARBA" id="ARBA00012650"/>
    </source>
</evidence>
<comment type="similarity">
    <text evidence="1">Belongs to the glycosyltransferase 28 family.</text>
</comment>
<dbReference type="Pfam" id="PF02893">
    <property type="entry name" value="GRAM"/>
    <property type="match status" value="1"/>
</dbReference>
<feature type="region of interest" description="Disordered" evidence="8">
    <location>
        <begin position="429"/>
        <end position="482"/>
    </location>
</feature>
<dbReference type="GO" id="GO:0016906">
    <property type="term" value="F:sterol 3-beta-glucosyltransferase activity"/>
    <property type="evidence" value="ECO:0007669"/>
    <property type="project" value="UniProtKB-EC"/>
</dbReference>
<sequence>MDSGNHNVLQFISAAAQALETQESLDPIGSQSNKLFAEKALTEVSGSWSSHSAHDLNHKKPDAIKELLAEATGNEFSQEDSDNNNGDDRDQSLSTNSTFLKDQTTAEKLQIIFDLPTVEEVLGEWPCCIVRSAIVPGYLYLTDNHVCFFASLPQNMHGYRKAGYLLIKNTSKMGTGLERCYFELKEDMLAWYENATDMYSPKGKVDLKDALAVRSSKKREHGFKIITMNKTWHLQADTHAAMLEWISMLQKAVFKAKNSGNSVKIALPFENILDIEQTEAFEFQQFIQIRAVGIDDNFVMDEYYFAYFTDTKETFEQLKSIWDQLQQNKSKMVDSFHSSTDNPLIASASDSVSPSLSISDLYDANSQPITIQVLGGNRNNNNNNNNNNNSDNNNRLKPPTKSPSLTSMTGAVSSALSVPSALKDLLSISSSDRHTSSSSHNTTTTPSHPNQQHHDTPDPSTVDIEDSSSSENEDQPVVGWLDDKRRSGMKLVYGLWGGGNNTGSTATVYRSLDEEDEEDDEENHVDLYTKLDSRKSESSTLFPYEEPLEERTRTNFRKYFVLPQSEKLEAVYRCSLMKTLPCYGKLYISSHHVSFNSKGIATKAKMIIPFSDILRIQKIRSRGYIFHALSILMQNKKEIFIEFSSEAKRNSCFARLFLQHKGVFENKSSTEQAQKNIREWTARLLEEEHTEHNSDYVIPPFKTGLPVLSRTVDEPLVYQKPDKPLHFTCITIGTRGDVQPYIALCKGLMAEGHKCRIATHDEFKGWIEEHNIEYRSIGGDPSELMRLCVENSFFSVHFVMEGLKLFKGWIDELLGLTWKACQGTDVILESPSAMVGVHMAEKLRVPYFRSFPMPMTRTRSFPHPFATPNNPKGRLYNDMTYVLFDHAVWRAIATRTNDFRRDVLGLPATTYEKLEVWKIPYLYCFSQSIVPSPLDWMDWIHCTGYWFLDNAQTGWKPSHELKTFLEASDPRPIVYIGFGSIIVSDPDEITRIIVEATLLSNVRAIISRGWSSRSKGNSEGAMDGLLHRYPDTILSVQAVPHDWLFPQVRAVVHHGGAGTTAAGLRAGRPTIVKPFFADQFFWGDRVADMGVGRCIKDFTVENLSAALRVVSTDENMLRTANIVGKKIREENGVETAIQCIYRDMELARARTISSAQRTSSDEGDDSDALLENSIVDDDQEWTLIEASTSGSVSPGSYLPRNS</sequence>
<comment type="caution">
    <text evidence="10">The sequence shown here is derived from an EMBL/GenBank/DDBJ whole genome shotgun (WGS) entry which is preliminary data.</text>
</comment>
<dbReference type="InterPro" id="IPR002213">
    <property type="entry name" value="UDP_glucos_trans"/>
</dbReference>
<dbReference type="InterPro" id="IPR011993">
    <property type="entry name" value="PH-like_dom_sf"/>
</dbReference>
<evidence type="ECO:0000256" key="8">
    <source>
        <dbReference type="SAM" id="MobiDB-lite"/>
    </source>
</evidence>
<feature type="compositionally biased region" description="Low complexity" evidence="8">
    <location>
        <begin position="377"/>
        <end position="393"/>
    </location>
</feature>
<dbReference type="PROSITE" id="PS50003">
    <property type="entry name" value="PH_DOMAIN"/>
    <property type="match status" value="1"/>
</dbReference>
<evidence type="ECO:0000256" key="5">
    <source>
        <dbReference type="ARBA" id="ARBA00029843"/>
    </source>
</evidence>
<protein>
    <recommendedName>
        <fullName evidence="2">sterol 3beta-glucosyltransferase</fullName>
        <ecNumber evidence="2">2.4.1.173</ecNumber>
    </recommendedName>
    <alternativeName>
        <fullName evidence="5">Autophagy-related protein 26</fullName>
    </alternativeName>
</protein>
<evidence type="ECO:0000313" key="10">
    <source>
        <dbReference type="EMBL" id="KAI9261451.1"/>
    </source>
</evidence>
<dbReference type="AlphaFoldDB" id="A0AAD5JZ55"/>
<reference evidence="10" key="1">
    <citation type="journal article" date="2022" name="IScience">
        <title>Evolution of zygomycete secretomes and the origins of terrestrial fungal ecologies.</title>
        <authorList>
            <person name="Chang Y."/>
            <person name="Wang Y."/>
            <person name="Mondo S."/>
            <person name="Ahrendt S."/>
            <person name="Andreopoulos W."/>
            <person name="Barry K."/>
            <person name="Beard J."/>
            <person name="Benny G.L."/>
            <person name="Blankenship S."/>
            <person name="Bonito G."/>
            <person name="Cuomo C."/>
            <person name="Desiro A."/>
            <person name="Gervers K.A."/>
            <person name="Hundley H."/>
            <person name="Kuo A."/>
            <person name="LaButti K."/>
            <person name="Lang B.F."/>
            <person name="Lipzen A."/>
            <person name="O'Donnell K."/>
            <person name="Pangilinan J."/>
            <person name="Reynolds N."/>
            <person name="Sandor L."/>
            <person name="Smith M.E."/>
            <person name="Tsang A."/>
            <person name="Grigoriev I.V."/>
            <person name="Stajich J.E."/>
            <person name="Spatafora J.W."/>
        </authorList>
    </citation>
    <scope>NUCLEOTIDE SEQUENCE</scope>
    <source>
        <strain evidence="10">RSA 2281</strain>
    </source>
</reference>
<dbReference type="EMBL" id="JAIXMP010000015">
    <property type="protein sequence ID" value="KAI9261451.1"/>
    <property type="molecule type" value="Genomic_DNA"/>
</dbReference>